<keyword evidence="3" id="KW-1185">Reference proteome</keyword>
<proteinExistence type="predicted"/>
<organism evidence="2 3">
    <name type="scientific">Rhizobium helianthi</name>
    <dbReference type="NCBI Taxonomy" id="1132695"/>
    <lineage>
        <taxon>Bacteria</taxon>
        <taxon>Pseudomonadati</taxon>
        <taxon>Pseudomonadota</taxon>
        <taxon>Alphaproteobacteria</taxon>
        <taxon>Hyphomicrobiales</taxon>
        <taxon>Rhizobiaceae</taxon>
        <taxon>Rhizobium/Agrobacterium group</taxon>
        <taxon>Rhizobium</taxon>
    </lineage>
</organism>
<evidence type="ECO:0000313" key="2">
    <source>
        <dbReference type="EMBL" id="MFD1744366.1"/>
    </source>
</evidence>
<accession>A0ABW4LZ16</accession>
<protein>
    <submittedName>
        <fullName evidence="2">Cold-shock protein</fullName>
    </submittedName>
</protein>
<comment type="caution">
    <text evidence="2">The sequence shown here is derived from an EMBL/GenBank/DDBJ whole genome shotgun (WGS) entry which is preliminary data.</text>
</comment>
<name>A0ABW4LZ16_9HYPH</name>
<reference evidence="3" key="1">
    <citation type="journal article" date="2019" name="Int. J. Syst. Evol. Microbiol.">
        <title>The Global Catalogue of Microorganisms (GCM) 10K type strain sequencing project: providing services to taxonomists for standard genome sequencing and annotation.</title>
        <authorList>
            <consortium name="The Broad Institute Genomics Platform"/>
            <consortium name="The Broad Institute Genome Sequencing Center for Infectious Disease"/>
            <person name="Wu L."/>
            <person name="Ma J."/>
        </authorList>
    </citation>
    <scope>NUCLEOTIDE SEQUENCE [LARGE SCALE GENOMIC DNA]</scope>
    <source>
        <strain evidence="3">CG52</strain>
    </source>
</reference>
<evidence type="ECO:0000313" key="3">
    <source>
        <dbReference type="Proteomes" id="UP001597322"/>
    </source>
</evidence>
<dbReference type="EMBL" id="JBHUEQ010000003">
    <property type="protein sequence ID" value="MFD1744366.1"/>
    <property type="molecule type" value="Genomic_DNA"/>
</dbReference>
<dbReference type="RefSeq" id="WP_377396179.1">
    <property type="nucleotide sequence ID" value="NZ_JBHUEQ010000003.1"/>
</dbReference>
<feature type="region of interest" description="Disordered" evidence="1">
    <location>
        <begin position="58"/>
        <end position="80"/>
    </location>
</feature>
<evidence type="ECO:0000256" key="1">
    <source>
        <dbReference type="SAM" id="MobiDB-lite"/>
    </source>
</evidence>
<feature type="compositionally biased region" description="Basic and acidic residues" evidence="1">
    <location>
        <begin position="58"/>
        <end position="69"/>
    </location>
</feature>
<gene>
    <name evidence="2" type="ORF">ACFSE1_02725</name>
</gene>
<dbReference type="Proteomes" id="UP001597322">
    <property type="component" value="Unassembled WGS sequence"/>
</dbReference>
<sequence length="94" mass="10468">MARQKFESGDRVILRVRMPGQSDGVGRIVALQPQGQGGVSKRYRVRFPTENFERSISEDDLEHASDVTPKRASAAVQTEAGPSWINSSKIRIKK</sequence>